<evidence type="ECO:0000256" key="1">
    <source>
        <dbReference type="SAM" id="Phobius"/>
    </source>
</evidence>
<dbReference type="STRING" id="416016.SAMN05443547_2362"/>
<dbReference type="InterPro" id="IPR025250">
    <property type="entry name" value="DUF4199"/>
</dbReference>
<keyword evidence="1" id="KW-0472">Membrane</keyword>
<feature type="transmembrane region" description="Helical" evidence="1">
    <location>
        <begin position="36"/>
        <end position="55"/>
    </location>
</feature>
<feature type="transmembrane region" description="Helical" evidence="1">
    <location>
        <begin position="75"/>
        <end position="95"/>
    </location>
</feature>
<keyword evidence="1" id="KW-1133">Transmembrane helix</keyword>
<feature type="transmembrane region" description="Helical" evidence="1">
    <location>
        <begin position="7"/>
        <end position="24"/>
    </location>
</feature>
<keyword evidence="3" id="KW-1185">Reference proteome</keyword>
<name>A0A1M7ZYR8_9FLAO</name>
<evidence type="ECO:0000313" key="3">
    <source>
        <dbReference type="Proteomes" id="UP000184611"/>
    </source>
</evidence>
<evidence type="ECO:0008006" key="4">
    <source>
        <dbReference type="Google" id="ProtNLM"/>
    </source>
</evidence>
<protein>
    <recommendedName>
        <fullName evidence="4">DUF4199 domain-containing protein</fullName>
    </recommendedName>
</protein>
<sequence>MKKFKIEFKWAIIMLFFYLAWMTLEKQLGFHDEKIKWQMIFTMLIIFPNFLLYYFALSDKKKNYYKGEMNWKQGFIAGVVISFIVVILSPITQFITHEFITPNYFEKLIALSVESKRLTLVEAQRYFNLSAYIWQNISGGLSFGVVTGAIVAYLLRPKTPTTIPNTK</sequence>
<keyword evidence="1" id="KW-0812">Transmembrane</keyword>
<dbReference type="AlphaFoldDB" id="A0A1M7ZYR8"/>
<dbReference type="Proteomes" id="UP000184611">
    <property type="component" value="Unassembled WGS sequence"/>
</dbReference>
<reference evidence="3" key="1">
    <citation type="submission" date="2016-12" db="EMBL/GenBank/DDBJ databases">
        <authorList>
            <person name="Varghese N."/>
            <person name="Submissions S."/>
        </authorList>
    </citation>
    <scope>NUCLEOTIDE SEQUENCE [LARGE SCALE GENOMIC DNA]</scope>
    <source>
        <strain evidence="3">DSM 18830</strain>
    </source>
</reference>
<evidence type="ECO:0000313" key="2">
    <source>
        <dbReference type="EMBL" id="SHO73983.1"/>
    </source>
</evidence>
<dbReference type="EMBL" id="FRYK01000005">
    <property type="protein sequence ID" value="SHO73983.1"/>
    <property type="molecule type" value="Genomic_DNA"/>
</dbReference>
<accession>A0A1M7ZYR8</accession>
<dbReference type="OrthoDB" id="5766000at2"/>
<dbReference type="Pfam" id="PF13858">
    <property type="entry name" value="DUF4199"/>
    <property type="match status" value="1"/>
</dbReference>
<proteinExistence type="predicted"/>
<organism evidence="2 3">
    <name type="scientific">Flavobacterium cucumis</name>
    <dbReference type="NCBI Taxonomy" id="416016"/>
    <lineage>
        <taxon>Bacteria</taxon>
        <taxon>Pseudomonadati</taxon>
        <taxon>Bacteroidota</taxon>
        <taxon>Flavobacteriia</taxon>
        <taxon>Flavobacteriales</taxon>
        <taxon>Flavobacteriaceae</taxon>
        <taxon>Flavobacterium</taxon>
    </lineage>
</organism>
<dbReference type="RefSeq" id="WP_073584691.1">
    <property type="nucleotide sequence ID" value="NZ_CBCSEA010000017.1"/>
</dbReference>
<gene>
    <name evidence="2" type="ORF">SAMN05443547_2362</name>
</gene>
<feature type="transmembrane region" description="Helical" evidence="1">
    <location>
        <begin position="132"/>
        <end position="155"/>
    </location>
</feature>